<evidence type="ECO:0000313" key="9">
    <source>
        <dbReference type="EMBL" id="CAD9858039.1"/>
    </source>
</evidence>
<dbReference type="SUPFAM" id="SSF103511">
    <property type="entry name" value="Chlorophyll a-b binding protein"/>
    <property type="match status" value="1"/>
</dbReference>
<accession>A0A7S2USL5</accession>
<dbReference type="EMBL" id="HBHR01001455">
    <property type="protein sequence ID" value="CAD9858039.1"/>
    <property type="molecule type" value="Transcribed_RNA"/>
</dbReference>
<feature type="binding site" evidence="7">
    <location>
        <position position="177"/>
    </location>
    <ligand>
        <name>chlorophyll a</name>
        <dbReference type="ChEBI" id="CHEBI:58416"/>
        <label>1</label>
    </ligand>
</feature>
<name>A0A7S2USL5_9STRA</name>
<dbReference type="GO" id="GO:0009765">
    <property type="term" value="P:photosynthesis, light harvesting"/>
    <property type="evidence" value="ECO:0007669"/>
    <property type="project" value="InterPro"/>
</dbReference>
<comment type="subcellular location">
    <subcellularLocation>
        <location evidence="2">Plastid</location>
        <location evidence="2">Chloroplast</location>
    </subcellularLocation>
</comment>
<dbReference type="Gene3D" id="1.10.3460.10">
    <property type="entry name" value="Chlorophyll a/b binding protein domain"/>
    <property type="match status" value="1"/>
</dbReference>
<evidence type="ECO:0008006" key="10">
    <source>
        <dbReference type="Google" id="ProtNLM"/>
    </source>
</evidence>
<evidence type="ECO:0000256" key="3">
    <source>
        <dbReference type="ARBA" id="ARBA00005933"/>
    </source>
</evidence>
<evidence type="ECO:0000256" key="4">
    <source>
        <dbReference type="ARBA" id="ARBA00022528"/>
    </source>
</evidence>
<evidence type="ECO:0000256" key="8">
    <source>
        <dbReference type="SAM" id="SignalP"/>
    </source>
</evidence>
<dbReference type="GO" id="GO:0016168">
    <property type="term" value="F:chlorophyll binding"/>
    <property type="evidence" value="ECO:0007669"/>
    <property type="project" value="UniProtKB-KW"/>
</dbReference>
<organism evidence="9">
    <name type="scientific">Fibrocapsa japonica</name>
    <dbReference type="NCBI Taxonomy" id="94617"/>
    <lineage>
        <taxon>Eukaryota</taxon>
        <taxon>Sar</taxon>
        <taxon>Stramenopiles</taxon>
        <taxon>Ochrophyta</taxon>
        <taxon>Raphidophyceae</taxon>
        <taxon>Chattonellales</taxon>
        <taxon>Chattonellaceae</taxon>
        <taxon>Fibrocapsa</taxon>
    </lineage>
</organism>
<keyword evidence="7" id="KW-0148">Chlorophyll</keyword>
<feature type="binding site" evidence="7">
    <location>
        <position position="70"/>
    </location>
    <ligand>
        <name>chlorophyll a</name>
        <dbReference type="ChEBI" id="CHEBI:58416"/>
        <label>1</label>
    </ligand>
</feature>
<evidence type="ECO:0000256" key="1">
    <source>
        <dbReference type="ARBA" id="ARBA00004022"/>
    </source>
</evidence>
<reference evidence="9" key="1">
    <citation type="submission" date="2021-01" db="EMBL/GenBank/DDBJ databases">
        <authorList>
            <person name="Corre E."/>
            <person name="Pelletier E."/>
            <person name="Niang G."/>
            <person name="Scheremetjew M."/>
            <person name="Finn R."/>
            <person name="Kale V."/>
            <person name="Holt S."/>
            <person name="Cochrane G."/>
            <person name="Meng A."/>
            <person name="Brown T."/>
            <person name="Cohen L."/>
        </authorList>
    </citation>
    <scope>NUCLEOTIDE SEQUENCE</scope>
    <source>
        <strain evidence="9">CCMP1661</strain>
    </source>
</reference>
<dbReference type="PANTHER" id="PTHR21649">
    <property type="entry name" value="CHLOROPHYLL A/B BINDING PROTEIN"/>
    <property type="match status" value="1"/>
</dbReference>
<feature type="binding site" description="axial binding residue" evidence="7">
    <location>
        <position position="75"/>
    </location>
    <ligand>
        <name>chlorophyll b</name>
        <dbReference type="ChEBI" id="CHEBI:61721"/>
        <label>1</label>
    </ligand>
    <ligandPart>
        <name>Mg</name>
        <dbReference type="ChEBI" id="CHEBI:25107"/>
    </ligandPart>
</feature>
<evidence type="ECO:0000256" key="7">
    <source>
        <dbReference type="PIRSR" id="PIRSR601344-1"/>
    </source>
</evidence>
<dbReference type="GO" id="GO:0016020">
    <property type="term" value="C:membrane"/>
    <property type="evidence" value="ECO:0007669"/>
    <property type="project" value="InterPro"/>
</dbReference>
<feature type="binding site" evidence="7">
    <location>
        <position position="45"/>
    </location>
    <ligand>
        <name>chlorophyll a</name>
        <dbReference type="ChEBI" id="CHEBI:58416"/>
        <label>1</label>
    </ligand>
</feature>
<comment type="function">
    <text evidence="1">The light-harvesting complex (LHC) functions as a light receptor, it captures and delivers excitation energy to photosystems with which it is closely associated. Energy is transferred from the carotenoid and chlorophyll C (or B) to chlorophyll A and the photosynthetic reaction centers where it is used to synthesize ATP and reducing power.</text>
</comment>
<feature type="binding site" evidence="7">
    <location>
        <position position="175"/>
    </location>
    <ligand>
        <name>chlorophyll a</name>
        <dbReference type="ChEBI" id="CHEBI:58416"/>
        <label>1</label>
    </ligand>
</feature>
<feature type="binding site" description="axial binding residue" evidence="7">
    <location>
        <position position="128"/>
    </location>
    <ligand>
        <name>chlorophyll b</name>
        <dbReference type="ChEBI" id="CHEBI:61721"/>
        <label>1</label>
    </ligand>
    <ligandPart>
        <name>Mg</name>
        <dbReference type="ChEBI" id="CHEBI:25107"/>
    </ligandPart>
</feature>
<dbReference type="Pfam" id="PF00504">
    <property type="entry name" value="Chloroa_b-bind"/>
    <property type="match status" value="1"/>
</dbReference>
<feature type="binding site" evidence="7">
    <location>
        <position position="172"/>
    </location>
    <ligand>
        <name>chlorophyll a</name>
        <dbReference type="ChEBI" id="CHEBI:58416"/>
        <label>1</label>
    </ligand>
</feature>
<evidence type="ECO:0000256" key="6">
    <source>
        <dbReference type="ARBA" id="ARBA00022640"/>
    </source>
</evidence>
<keyword evidence="6" id="KW-0934">Plastid</keyword>
<keyword evidence="4" id="KW-0150">Chloroplast</keyword>
<dbReference type="GO" id="GO:0009507">
    <property type="term" value="C:chloroplast"/>
    <property type="evidence" value="ECO:0007669"/>
    <property type="project" value="UniProtKB-SubCell"/>
</dbReference>
<feature type="chain" id="PRO_5030750381" description="Plastid light harvesting protein" evidence="8">
    <location>
        <begin position="17"/>
        <end position="204"/>
    </location>
</feature>
<keyword evidence="8" id="KW-0732">Signal</keyword>
<feature type="binding site" evidence="7">
    <location>
        <position position="171"/>
    </location>
    <ligand>
        <name>chlorophyll a</name>
        <dbReference type="ChEBI" id="CHEBI:58416"/>
        <label>1</label>
    </ligand>
</feature>
<proteinExistence type="inferred from homology"/>
<gene>
    <name evidence="9" type="ORF">FJAP1339_LOCUS557</name>
</gene>
<keyword evidence="7" id="KW-0157">Chromophore</keyword>
<dbReference type="AlphaFoldDB" id="A0A7S2USL5"/>
<keyword evidence="5" id="KW-0602">Photosynthesis</keyword>
<feature type="binding site" evidence="7">
    <location>
        <position position="51"/>
    </location>
    <ligand>
        <name>chlorophyll a</name>
        <dbReference type="ChEBI" id="CHEBI:58416"/>
        <label>1</label>
    </ligand>
</feature>
<feature type="binding site" evidence="7">
    <location>
        <position position="73"/>
    </location>
    <ligand>
        <name>chlorophyll a</name>
        <dbReference type="ChEBI" id="CHEBI:58416"/>
        <label>1</label>
    </ligand>
</feature>
<comment type="similarity">
    <text evidence="3">Belongs to the fucoxanthin chlorophyll protein family.</text>
</comment>
<evidence type="ECO:0000256" key="2">
    <source>
        <dbReference type="ARBA" id="ARBA00004229"/>
    </source>
</evidence>
<dbReference type="InterPro" id="IPR001344">
    <property type="entry name" value="Chloro_AB-bd_pln"/>
</dbReference>
<protein>
    <recommendedName>
        <fullName evidence="10">Plastid light harvesting protein</fullName>
    </recommendedName>
</protein>
<evidence type="ECO:0000256" key="5">
    <source>
        <dbReference type="ARBA" id="ARBA00022531"/>
    </source>
</evidence>
<sequence length="204" mass="21794">MMKSVAALALVGAATAFMPAAPLNSVQGTSAKAVAPLAMSAEPAWDPMGFSKLSAVSNNNPDYKWLQESELKHGRICMLAFVGVCMTHAGVHLDAYPATSDWTAAFSLALQNNPAGMAQIFLAIGTIEGFTYPGELWFGKGREPGDLGYDPLSLKKNWEKNPGSEADMRLKELNNGRAAMIAMAAFASHALLPGSVPFYDLIKW</sequence>
<feature type="signal peptide" evidence="8">
    <location>
        <begin position="1"/>
        <end position="16"/>
    </location>
</feature>
<dbReference type="InterPro" id="IPR022796">
    <property type="entry name" value="Chloroa_b-bind"/>
</dbReference>